<reference evidence="1" key="1">
    <citation type="submission" date="2023-07" db="EMBL/GenBank/DDBJ databases">
        <title>Genomic Encyclopedia of Type Strains, Phase IV (KMG-IV): sequencing the most valuable type-strain genomes for metagenomic binning, comparative biology and taxonomic classification.</title>
        <authorList>
            <person name="Goeker M."/>
        </authorList>
    </citation>
    <scope>NUCLEOTIDE SEQUENCE</scope>
    <source>
        <strain evidence="1">DSM 19659</strain>
    </source>
</reference>
<dbReference type="Proteomes" id="UP001241537">
    <property type="component" value="Unassembled WGS sequence"/>
</dbReference>
<sequence>MAWRYFSITQDGEKVSFQHRLITEAGMRKAAMQPEP</sequence>
<comment type="caution">
    <text evidence="1">The sequence shown here is derived from an EMBL/GenBank/DDBJ whole genome shotgun (WGS) entry which is preliminary data.</text>
</comment>
<evidence type="ECO:0000313" key="1">
    <source>
        <dbReference type="EMBL" id="MDQ0151977.1"/>
    </source>
</evidence>
<protein>
    <submittedName>
        <fullName evidence="1">Uncharacterized protein</fullName>
    </submittedName>
</protein>
<organism evidence="1 2">
    <name type="scientific">Moryella indoligenes</name>
    <dbReference type="NCBI Taxonomy" id="371674"/>
    <lineage>
        <taxon>Bacteria</taxon>
        <taxon>Bacillati</taxon>
        <taxon>Bacillota</taxon>
        <taxon>Clostridia</taxon>
        <taxon>Lachnospirales</taxon>
        <taxon>Lachnospiraceae</taxon>
        <taxon>Moryella</taxon>
    </lineage>
</organism>
<keyword evidence="2" id="KW-1185">Reference proteome</keyword>
<proteinExistence type="predicted"/>
<accession>A0AAE4AL04</accession>
<dbReference type="EMBL" id="JAUSTO010000003">
    <property type="protein sequence ID" value="MDQ0151977.1"/>
    <property type="molecule type" value="Genomic_DNA"/>
</dbReference>
<gene>
    <name evidence="1" type="ORF">J2S20_000659</name>
</gene>
<dbReference type="AlphaFoldDB" id="A0AAE4AL04"/>
<evidence type="ECO:0000313" key="2">
    <source>
        <dbReference type="Proteomes" id="UP001241537"/>
    </source>
</evidence>
<name>A0AAE4AL04_9FIRM</name>